<dbReference type="InterPro" id="IPR040079">
    <property type="entry name" value="Glutathione_S-Trfase"/>
</dbReference>
<reference evidence="4 5" key="1">
    <citation type="submission" date="2016-03" db="EMBL/GenBank/DDBJ databases">
        <authorList>
            <person name="Ploux O."/>
        </authorList>
    </citation>
    <scope>NUCLEOTIDE SEQUENCE [LARGE SCALE GENOMIC DNA]</scope>
    <source>
        <strain evidence="4 5">R-45378</strain>
    </source>
</reference>
<dbReference type="InterPro" id="IPR036249">
    <property type="entry name" value="Thioredoxin-like_sf"/>
</dbReference>
<name>A0A177NQC0_9GAMM</name>
<dbReference type="AlphaFoldDB" id="A0A177NQC0"/>
<dbReference type="InterPro" id="IPR004046">
    <property type="entry name" value="GST_C"/>
</dbReference>
<dbReference type="EMBL" id="LUUJ01000049">
    <property type="protein sequence ID" value="OAI19409.1"/>
    <property type="molecule type" value="Genomic_DNA"/>
</dbReference>
<dbReference type="Pfam" id="PF00043">
    <property type="entry name" value="GST_C"/>
    <property type="match status" value="1"/>
</dbReference>
<dbReference type="Pfam" id="PF02798">
    <property type="entry name" value="GST_N"/>
    <property type="match status" value="1"/>
</dbReference>
<sequence length="200" mass="22273">MKLYDMELSGNCYKIRLLCGLLGIDYERVAVDLMQGQHKTEDFLRLNPRGQIPVLEDAGALIWDSSAILLYLARQYGGEQWLPLAAKPMAEVMQWLSLAQNELLYGLARARAAKKFNRPWDVEQCQQHGRLGLQVLERQLATNAWLAGSQPTIADIACYPYVALAPEGGVALAEFPAVLAWMQRIRELPGYVAMPGIGAD</sequence>
<evidence type="ECO:0000313" key="4">
    <source>
        <dbReference type="EMBL" id="OAI19409.1"/>
    </source>
</evidence>
<dbReference type="Proteomes" id="UP000077857">
    <property type="component" value="Unassembled WGS sequence"/>
</dbReference>
<dbReference type="Gene3D" id="1.20.1050.10">
    <property type="match status" value="1"/>
</dbReference>
<evidence type="ECO:0000313" key="5">
    <source>
        <dbReference type="Proteomes" id="UP000077857"/>
    </source>
</evidence>
<dbReference type="GO" id="GO:0016740">
    <property type="term" value="F:transferase activity"/>
    <property type="evidence" value="ECO:0007669"/>
    <property type="project" value="UniProtKB-KW"/>
</dbReference>
<proteinExistence type="inferred from homology"/>
<comment type="caution">
    <text evidence="4">The sequence shown here is derived from an EMBL/GenBank/DDBJ whole genome shotgun (WGS) entry which is preliminary data.</text>
</comment>
<dbReference type="PROSITE" id="PS50405">
    <property type="entry name" value="GST_CTER"/>
    <property type="match status" value="1"/>
</dbReference>
<dbReference type="CDD" id="cd03056">
    <property type="entry name" value="GST_N_4"/>
    <property type="match status" value="1"/>
</dbReference>
<organism evidence="4 5">
    <name type="scientific">Methylomonas koyamae</name>
    <dbReference type="NCBI Taxonomy" id="702114"/>
    <lineage>
        <taxon>Bacteria</taxon>
        <taxon>Pseudomonadati</taxon>
        <taxon>Pseudomonadota</taxon>
        <taxon>Gammaproteobacteria</taxon>
        <taxon>Methylococcales</taxon>
        <taxon>Methylococcaceae</taxon>
        <taxon>Methylomonas</taxon>
    </lineage>
</organism>
<dbReference type="Gene3D" id="3.40.30.10">
    <property type="entry name" value="Glutaredoxin"/>
    <property type="match status" value="1"/>
</dbReference>
<dbReference type="SFLD" id="SFLDS00019">
    <property type="entry name" value="Glutathione_Transferase_(cytos"/>
    <property type="match status" value="1"/>
</dbReference>
<evidence type="ECO:0000259" key="3">
    <source>
        <dbReference type="PROSITE" id="PS50405"/>
    </source>
</evidence>
<feature type="domain" description="GST N-terminal" evidence="2">
    <location>
        <begin position="1"/>
        <end position="80"/>
    </location>
</feature>
<gene>
    <name evidence="4" type="ORF">A1507_07510</name>
</gene>
<dbReference type="PANTHER" id="PTHR44051">
    <property type="entry name" value="GLUTATHIONE S-TRANSFERASE-RELATED"/>
    <property type="match status" value="1"/>
</dbReference>
<feature type="domain" description="GST C-terminal" evidence="3">
    <location>
        <begin position="85"/>
        <end position="200"/>
    </location>
</feature>
<evidence type="ECO:0000259" key="2">
    <source>
        <dbReference type="PROSITE" id="PS50404"/>
    </source>
</evidence>
<accession>A0A177NQC0</accession>
<evidence type="ECO:0000256" key="1">
    <source>
        <dbReference type="RuleBase" id="RU003494"/>
    </source>
</evidence>
<dbReference type="SUPFAM" id="SSF47616">
    <property type="entry name" value="GST C-terminal domain-like"/>
    <property type="match status" value="1"/>
</dbReference>
<dbReference type="SFLD" id="SFLDG01151">
    <property type="entry name" value="Main.2:_Nu-like"/>
    <property type="match status" value="1"/>
</dbReference>
<protein>
    <submittedName>
        <fullName evidence="4">Glutathione S-transferase</fullName>
    </submittedName>
</protein>
<keyword evidence="4" id="KW-0808">Transferase</keyword>
<dbReference type="PANTHER" id="PTHR44051:SF2">
    <property type="entry name" value="HYPOTHETICAL GLUTATHIONE S-TRANSFERASE LIKE PROTEIN"/>
    <property type="match status" value="1"/>
</dbReference>
<dbReference type="InterPro" id="IPR004045">
    <property type="entry name" value="Glutathione_S-Trfase_N"/>
</dbReference>
<dbReference type="SFLD" id="SFLDG00358">
    <property type="entry name" value="Main_(cytGST)"/>
    <property type="match status" value="1"/>
</dbReference>
<dbReference type="OrthoDB" id="9797500at2"/>
<dbReference type="InterPro" id="IPR036282">
    <property type="entry name" value="Glutathione-S-Trfase_C_sf"/>
</dbReference>
<dbReference type="SUPFAM" id="SSF52833">
    <property type="entry name" value="Thioredoxin-like"/>
    <property type="match status" value="1"/>
</dbReference>
<dbReference type="InterPro" id="IPR010987">
    <property type="entry name" value="Glutathione-S-Trfase_C-like"/>
</dbReference>
<comment type="similarity">
    <text evidence="1">Belongs to the GST superfamily.</text>
</comment>
<dbReference type="PROSITE" id="PS50404">
    <property type="entry name" value="GST_NTER"/>
    <property type="match status" value="1"/>
</dbReference>